<evidence type="ECO:0000313" key="2">
    <source>
        <dbReference type="Proteomes" id="UP000055048"/>
    </source>
</evidence>
<accession>A0A0V0TV77</accession>
<dbReference type="AlphaFoldDB" id="A0A0V0TV77"/>
<sequence>MSFPKELWDEKLKQVHEIVGELKTYRDNDVRSIMMQYYVNEFFGLEFFKNSPLPPSPSGEVMRMRYVITLKSCNYDFNVFRRIVGPSGSTIQAIERFSGCRLILTTSGTCTVRINIHIKDYENIVEWKYEKVTEAICYVIKNENFEVALNQKAEQAVRVAYRKLVRESQGNRGRIIRFNWDGTTAAEDNDNDLVETESKAILVL</sequence>
<dbReference type="SUPFAM" id="SSF54791">
    <property type="entry name" value="Eukaryotic type KH-domain (KH-domain type I)"/>
    <property type="match status" value="1"/>
</dbReference>
<gene>
    <name evidence="1" type="ORF">T05_4501</name>
</gene>
<dbReference type="Gene3D" id="3.30.1370.10">
    <property type="entry name" value="K Homology domain, type 1"/>
    <property type="match status" value="1"/>
</dbReference>
<reference evidence="1 2" key="1">
    <citation type="submission" date="2015-01" db="EMBL/GenBank/DDBJ databases">
        <title>Evolution of Trichinella species and genotypes.</title>
        <authorList>
            <person name="Korhonen P.K."/>
            <person name="Edoardo P."/>
            <person name="Giuseppe L.R."/>
            <person name="Gasser R.B."/>
        </authorList>
    </citation>
    <scope>NUCLEOTIDE SEQUENCE [LARGE SCALE GENOMIC DNA]</scope>
    <source>
        <strain evidence="1">ISS417</strain>
    </source>
</reference>
<keyword evidence="2" id="KW-1185">Reference proteome</keyword>
<organism evidence="1 2">
    <name type="scientific">Trichinella murrelli</name>
    <dbReference type="NCBI Taxonomy" id="144512"/>
    <lineage>
        <taxon>Eukaryota</taxon>
        <taxon>Metazoa</taxon>
        <taxon>Ecdysozoa</taxon>
        <taxon>Nematoda</taxon>
        <taxon>Enoplea</taxon>
        <taxon>Dorylaimia</taxon>
        <taxon>Trichinellida</taxon>
        <taxon>Trichinellidae</taxon>
        <taxon>Trichinella</taxon>
    </lineage>
</organism>
<proteinExistence type="predicted"/>
<evidence type="ECO:0000313" key="1">
    <source>
        <dbReference type="EMBL" id="KRX42487.1"/>
    </source>
</evidence>
<dbReference type="InterPro" id="IPR036612">
    <property type="entry name" value="KH_dom_type_1_sf"/>
</dbReference>
<dbReference type="EMBL" id="JYDJ01000143">
    <property type="protein sequence ID" value="KRX42487.1"/>
    <property type="molecule type" value="Genomic_DNA"/>
</dbReference>
<evidence type="ECO:0008006" key="3">
    <source>
        <dbReference type="Google" id="ProtNLM"/>
    </source>
</evidence>
<comment type="caution">
    <text evidence="1">The sequence shown here is derived from an EMBL/GenBank/DDBJ whole genome shotgun (WGS) entry which is preliminary data.</text>
</comment>
<protein>
    <recommendedName>
        <fullName evidence="3">K Homology domain-containing protein</fullName>
    </recommendedName>
</protein>
<dbReference type="Proteomes" id="UP000055048">
    <property type="component" value="Unassembled WGS sequence"/>
</dbReference>
<dbReference type="GO" id="GO:0003723">
    <property type="term" value="F:RNA binding"/>
    <property type="evidence" value="ECO:0007669"/>
    <property type="project" value="InterPro"/>
</dbReference>
<name>A0A0V0TV77_9BILA</name>